<feature type="compositionally biased region" description="Low complexity" evidence="10">
    <location>
        <begin position="230"/>
        <end position="239"/>
    </location>
</feature>
<dbReference type="InterPro" id="IPR042376">
    <property type="entry name" value="MED26"/>
</dbReference>
<evidence type="ECO:0000256" key="4">
    <source>
        <dbReference type="ARBA" id="ARBA00023015"/>
    </source>
</evidence>
<evidence type="ECO:0000256" key="5">
    <source>
        <dbReference type="ARBA" id="ARBA00023159"/>
    </source>
</evidence>
<feature type="compositionally biased region" description="Low complexity" evidence="10">
    <location>
        <begin position="498"/>
        <end position="510"/>
    </location>
</feature>
<dbReference type="InterPro" id="IPR003617">
    <property type="entry name" value="TFIIS/CRSP70_N_sub"/>
</dbReference>
<dbReference type="PANTHER" id="PTHR15201">
    <property type="entry name" value="CRSP70"/>
    <property type="match status" value="1"/>
</dbReference>
<keyword evidence="13" id="KW-1185">Reference proteome</keyword>
<evidence type="ECO:0000259" key="11">
    <source>
        <dbReference type="PROSITE" id="PS51319"/>
    </source>
</evidence>
<proteinExistence type="inferred from homology"/>
<keyword evidence="6" id="KW-0804">Transcription</keyword>
<feature type="compositionally biased region" description="Pro residues" evidence="10">
    <location>
        <begin position="573"/>
        <end position="586"/>
    </location>
</feature>
<evidence type="ECO:0000313" key="12">
    <source>
        <dbReference type="EMBL" id="KAK7595096.1"/>
    </source>
</evidence>
<dbReference type="InterPro" id="IPR035441">
    <property type="entry name" value="TFIIS/LEDGF_dom_sf"/>
</dbReference>
<feature type="compositionally biased region" description="Basic residues" evidence="10">
    <location>
        <begin position="288"/>
        <end position="300"/>
    </location>
</feature>
<protein>
    <recommendedName>
        <fullName evidence="3">Mediator of RNA polymerase II transcription subunit 26</fullName>
    </recommendedName>
    <alternativeName>
        <fullName evidence="8">Mediator complex subunit 26</fullName>
    </alternativeName>
</protein>
<dbReference type="SUPFAM" id="SSF47676">
    <property type="entry name" value="Conserved domain common to transcription factors TFIIS, elongin A, CRSP70"/>
    <property type="match status" value="1"/>
</dbReference>
<evidence type="ECO:0000256" key="10">
    <source>
        <dbReference type="SAM" id="MobiDB-lite"/>
    </source>
</evidence>
<evidence type="ECO:0000256" key="2">
    <source>
        <dbReference type="ARBA" id="ARBA00009681"/>
    </source>
</evidence>
<dbReference type="Gene3D" id="1.20.930.10">
    <property type="entry name" value="Conserved domain common to transcription factors TFIIS, elongin A, CRSP70"/>
    <property type="match status" value="1"/>
</dbReference>
<sequence length="644" mass="68706">MSAITVSWLDVSWGAVFFETNYGLMQHSYIEIKERLLKALDSEYNVVDMATVFDVVAVLERTPITEEILESTRLGRVINECRRRTNNEALARRAKLLVRKWREMMVVGSAAPQSSAAASASSSNPPTPATLSPVAPHQNGTNVRSPNMAAARLGASAISPSFSLPSSRCGDRLPRANSVSPALSASGAVAAAAGRHYGGHVNNNNNSNYNNYSSSKSGSAYIGAANLVSPSASSSSARSPLRDSKVESVPKTHVANKRLRKSAAGASATSPEPPTKVAKMNGALYAGHQHHHHHHHHHRRHDDEQPQPSSSSSSSQHYHNIHLHHHHHKQPDTERLLSPPSTFGSTAYSAVAERLGDDDAGVTSVMVTANDDADSSAAPDSEDVSYRLGELAAATVPEPEPDPPPAPTASSSSSSKKRSRKKANKKSRGDGDVVREKLQALSKTGRVKTTEELVAELKTLNDDRLAAGGSASEVAAADPAPFVVGSCAAGTAAAKPPSLSNSYASDSASSTQHRHVVGAAGAAATSSSSRVPLEQLDAEARVEREIADILARLPPLDATQIRWDETPTQSPRASPPPSSSPPPPPSEEQLERYLRGRWDGLNGCVTHGPPDAEDDDNFREWHRMVARRTVNDDLIHILPYSIVD</sequence>
<dbReference type="SMART" id="SM00509">
    <property type="entry name" value="TFS2N"/>
    <property type="match status" value="1"/>
</dbReference>
<evidence type="ECO:0000256" key="3">
    <source>
        <dbReference type="ARBA" id="ARBA00019686"/>
    </source>
</evidence>
<feature type="region of interest" description="Disordered" evidence="10">
    <location>
        <begin position="490"/>
        <end position="533"/>
    </location>
</feature>
<evidence type="ECO:0000256" key="9">
    <source>
        <dbReference type="PROSITE-ProRule" id="PRU00649"/>
    </source>
</evidence>
<feature type="compositionally biased region" description="Basic residues" evidence="10">
    <location>
        <begin position="415"/>
        <end position="426"/>
    </location>
</feature>
<keyword evidence="7 9" id="KW-0539">Nucleus</keyword>
<dbReference type="GO" id="GO:0010628">
    <property type="term" value="P:positive regulation of gene expression"/>
    <property type="evidence" value="ECO:0007669"/>
    <property type="project" value="TreeGrafter"/>
</dbReference>
<comment type="similarity">
    <text evidence="2">Belongs to the Mediator complex subunit 26 family.</text>
</comment>
<feature type="compositionally biased region" description="Basic and acidic residues" evidence="10">
    <location>
        <begin position="240"/>
        <end position="250"/>
    </location>
</feature>
<evidence type="ECO:0000256" key="7">
    <source>
        <dbReference type="ARBA" id="ARBA00023242"/>
    </source>
</evidence>
<accession>A0AAN9Y573</accession>
<feature type="region of interest" description="Disordered" evidence="10">
    <location>
        <begin position="230"/>
        <end position="317"/>
    </location>
</feature>
<feature type="region of interest" description="Disordered" evidence="10">
    <location>
        <begin position="113"/>
        <end position="145"/>
    </location>
</feature>
<feature type="compositionally biased region" description="Low complexity" evidence="10">
    <location>
        <begin position="518"/>
        <end position="529"/>
    </location>
</feature>
<dbReference type="GO" id="GO:0003712">
    <property type="term" value="F:transcription coregulator activity"/>
    <property type="evidence" value="ECO:0007669"/>
    <property type="project" value="TreeGrafter"/>
</dbReference>
<feature type="domain" description="TFIIS N-terminal" evidence="11">
    <location>
        <begin position="31"/>
        <end position="108"/>
    </location>
</feature>
<dbReference type="Proteomes" id="UP001367676">
    <property type="component" value="Unassembled WGS sequence"/>
</dbReference>
<keyword evidence="4" id="KW-0805">Transcription regulation</keyword>
<evidence type="ECO:0000256" key="6">
    <source>
        <dbReference type="ARBA" id="ARBA00023163"/>
    </source>
</evidence>
<feature type="region of interest" description="Disordered" evidence="10">
    <location>
        <begin position="395"/>
        <end position="451"/>
    </location>
</feature>
<dbReference type="GO" id="GO:0070847">
    <property type="term" value="C:core mediator complex"/>
    <property type="evidence" value="ECO:0007669"/>
    <property type="project" value="TreeGrafter"/>
</dbReference>
<feature type="region of interest" description="Disordered" evidence="10">
    <location>
        <begin position="557"/>
        <end position="590"/>
    </location>
</feature>
<gene>
    <name evidence="12" type="ORF">V9T40_001529</name>
</gene>
<feature type="compositionally biased region" description="Basic and acidic residues" evidence="10">
    <location>
        <begin position="427"/>
        <end position="438"/>
    </location>
</feature>
<dbReference type="GO" id="GO:0006357">
    <property type="term" value="P:regulation of transcription by RNA polymerase II"/>
    <property type="evidence" value="ECO:0007669"/>
    <property type="project" value="InterPro"/>
</dbReference>
<evidence type="ECO:0000313" key="13">
    <source>
        <dbReference type="Proteomes" id="UP001367676"/>
    </source>
</evidence>
<reference evidence="12 13" key="1">
    <citation type="submission" date="2024-03" db="EMBL/GenBank/DDBJ databases">
        <title>Adaptation during the transition from Ophiocordyceps entomopathogen to insect associate is accompanied by gene loss and intensified selection.</title>
        <authorList>
            <person name="Ward C.M."/>
            <person name="Onetto C.A."/>
            <person name="Borneman A.R."/>
        </authorList>
    </citation>
    <scope>NUCLEOTIDE SEQUENCE [LARGE SCALE GENOMIC DNA]</scope>
    <source>
        <strain evidence="12">AWRI1</strain>
        <tissue evidence="12">Single Adult Female</tissue>
    </source>
</reference>
<dbReference type="Pfam" id="PF08711">
    <property type="entry name" value="Med26"/>
    <property type="match status" value="1"/>
</dbReference>
<organism evidence="12 13">
    <name type="scientific">Parthenolecanium corni</name>
    <dbReference type="NCBI Taxonomy" id="536013"/>
    <lineage>
        <taxon>Eukaryota</taxon>
        <taxon>Metazoa</taxon>
        <taxon>Ecdysozoa</taxon>
        <taxon>Arthropoda</taxon>
        <taxon>Hexapoda</taxon>
        <taxon>Insecta</taxon>
        <taxon>Pterygota</taxon>
        <taxon>Neoptera</taxon>
        <taxon>Paraneoptera</taxon>
        <taxon>Hemiptera</taxon>
        <taxon>Sternorrhyncha</taxon>
        <taxon>Coccoidea</taxon>
        <taxon>Coccidae</taxon>
        <taxon>Parthenolecanium</taxon>
    </lineage>
</organism>
<comment type="subcellular location">
    <subcellularLocation>
        <location evidence="1 9">Nucleus</location>
    </subcellularLocation>
</comment>
<dbReference type="InterPro" id="IPR017923">
    <property type="entry name" value="TFIIS_N"/>
</dbReference>
<comment type="caution">
    <text evidence="12">The sequence shown here is derived from an EMBL/GenBank/DDBJ whole genome shotgun (WGS) entry which is preliminary data.</text>
</comment>
<dbReference type="GO" id="GO:0016592">
    <property type="term" value="C:mediator complex"/>
    <property type="evidence" value="ECO:0007669"/>
    <property type="project" value="InterPro"/>
</dbReference>
<feature type="compositionally biased region" description="Low complexity" evidence="10">
    <location>
        <begin position="306"/>
        <end position="317"/>
    </location>
</feature>
<dbReference type="PANTHER" id="PTHR15201:SF1">
    <property type="entry name" value="MEDIATOR OF RNA POLYMERASE II TRANSCRIPTION SUBUNIT 26"/>
    <property type="match status" value="1"/>
</dbReference>
<keyword evidence="5" id="KW-0010">Activator</keyword>
<feature type="compositionally biased region" description="Low complexity" evidence="10">
    <location>
        <begin position="113"/>
        <end position="133"/>
    </location>
</feature>
<evidence type="ECO:0000256" key="8">
    <source>
        <dbReference type="ARBA" id="ARBA00031968"/>
    </source>
</evidence>
<name>A0AAN9Y573_9HEMI</name>
<dbReference type="EMBL" id="JBBCAQ010000019">
    <property type="protein sequence ID" value="KAK7595096.1"/>
    <property type="molecule type" value="Genomic_DNA"/>
</dbReference>
<dbReference type="PROSITE" id="PS51319">
    <property type="entry name" value="TFIIS_N"/>
    <property type="match status" value="1"/>
</dbReference>
<evidence type="ECO:0000256" key="1">
    <source>
        <dbReference type="ARBA" id="ARBA00004123"/>
    </source>
</evidence>
<dbReference type="AlphaFoldDB" id="A0AAN9Y573"/>